<dbReference type="Gene3D" id="3.80.10.10">
    <property type="entry name" value="Ribonuclease Inhibitor"/>
    <property type="match status" value="1"/>
</dbReference>
<dbReference type="InterPro" id="IPR032675">
    <property type="entry name" value="LRR_dom_sf"/>
</dbReference>
<feature type="region of interest" description="Disordered" evidence="1">
    <location>
        <begin position="478"/>
        <end position="520"/>
    </location>
</feature>
<accession>A0A6A6ZN45</accession>
<dbReference type="PROSITE" id="PS50181">
    <property type="entry name" value="FBOX"/>
    <property type="match status" value="1"/>
</dbReference>
<dbReference type="InterPro" id="IPR036047">
    <property type="entry name" value="F-box-like_dom_sf"/>
</dbReference>
<gene>
    <name evidence="3" type="ORF">CC86DRAFT_372999</name>
</gene>
<dbReference type="Pfam" id="PF00646">
    <property type="entry name" value="F-box"/>
    <property type="match status" value="1"/>
</dbReference>
<keyword evidence="4" id="KW-1185">Reference proteome</keyword>
<dbReference type="Proteomes" id="UP000799424">
    <property type="component" value="Unassembled WGS sequence"/>
</dbReference>
<dbReference type="OrthoDB" id="2520703at2759"/>
<dbReference type="SUPFAM" id="SSF81383">
    <property type="entry name" value="F-box domain"/>
    <property type="match status" value="1"/>
</dbReference>
<name>A0A6A6ZN45_9PLEO</name>
<dbReference type="InterPro" id="IPR001810">
    <property type="entry name" value="F-box_dom"/>
</dbReference>
<reference evidence="3" key="1">
    <citation type="journal article" date="2020" name="Stud. Mycol.">
        <title>101 Dothideomycetes genomes: a test case for predicting lifestyles and emergence of pathogens.</title>
        <authorList>
            <person name="Haridas S."/>
            <person name="Albert R."/>
            <person name="Binder M."/>
            <person name="Bloem J."/>
            <person name="Labutti K."/>
            <person name="Salamov A."/>
            <person name="Andreopoulos B."/>
            <person name="Baker S."/>
            <person name="Barry K."/>
            <person name="Bills G."/>
            <person name="Bluhm B."/>
            <person name="Cannon C."/>
            <person name="Castanera R."/>
            <person name="Culley D."/>
            <person name="Daum C."/>
            <person name="Ezra D."/>
            <person name="Gonzalez J."/>
            <person name="Henrissat B."/>
            <person name="Kuo A."/>
            <person name="Liang C."/>
            <person name="Lipzen A."/>
            <person name="Lutzoni F."/>
            <person name="Magnuson J."/>
            <person name="Mondo S."/>
            <person name="Nolan M."/>
            <person name="Ohm R."/>
            <person name="Pangilinan J."/>
            <person name="Park H.-J."/>
            <person name="Ramirez L."/>
            <person name="Alfaro M."/>
            <person name="Sun H."/>
            <person name="Tritt A."/>
            <person name="Yoshinaga Y."/>
            <person name="Zwiers L.-H."/>
            <person name="Turgeon B."/>
            <person name="Goodwin S."/>
            <person name="Spatafora J."/>
            <person name="Crous P."/>
            <person name="Grigoriev I."/>
        </authorList>
    </citation>
    <scope>NUCLEOTIDE SEQUENCE</scope>
    <source>
        <strain evidence="3">CBS 113818</strain>
    </source>
</reference>
<dbReference type="CDD" id="cd09917">
    <property type="entry name" value="F-box_SF"/>
    <property type="match status" value="1"/>
</dbReference>
<dbReference type="EMBL" id="MU006234">
    <property type="protein sequence ID" value="KAF2822500.1"/>
    <property type="molecule type" value="Genomic_DNA"/>
</dbReference>
<feature type="domain" description="F-box" evidence="2">
    <location>
        <begin position="38"/>
        <end position="82"/>
    </location>
</feature>
<feature type="compositionally biased region" description="Acidic residues" evidence="1">
    <location>
        <begin position="483"/>
        <end position="493"/>
    </location>
</feature>
<evidence type="ECO:0000313" key="4">
    <source>
        <dbReference type="Proteomes" id="UP000799424"/>
    </source>
</evidence>
<dbReference type="AlphaFoldDB" id="A0A6A6ZN45"/>
<evidence type="ECO:0000313" key="3">
    <source>
        <dbReference type="EMBL" id="KAF2822500.1"/>
    </source>
</evidence>
<evidence type="ECO:0000259" key="2">
    <source>
        <dbReference type="PROSITE" id="PS50181"/>
    </source>
</evidence>
<organism evidence="3 4">
    <name type="scientific">Ophiobolus disseminans</name>
    <dbReference type="NCBI Taxonomy" id="1469910"/>
    <lineage>
        <taxon>Eukaryota</taxon>
        <taxon>Fungi</taxon>
        <taxon>Dikarya</taxon>
        <taxon>Ascomycota</taxon>
        <taxon>Pezizomycotina</taxon>
        <taxon>Dothideomycetes</taxon>
        <taxon>Pleosporomycetidae</taxon>
        <taxon>Pleosporales</taxon>
        <taxon>Pleosporineae</taxon>
        <taxon>Phaeosphaeriaceae</taxon>
        <taxon>Ophiobolus</taxon>
    </lineage>
</organism>
<proteinExistence type="predicted"/>
<protein>
    <recommendedName>
        <fullName evidence="2">F-box domain-containing protein</fullName>
    </recommendedName>
</protein>
<dbReference type="SUPFAM" id="SSF52047">
    <property type="entry name" value="RNI-like"/>
    <property type="match status" value="1"/>
</dbReference>
<evidence type="ECO:0000256" key="1">
    <source>
        <dbReference type="SAM" id="MobiDB-lite"/>
    </source>
</evidence>
<sequence>MVQFEQQDFPPLPTRNHASAKCKDDVADPQIPSSVGTFATINDLPDELILGILQYVPGIDVERFQLVSLVNLSRTNRYFHGLVADKLYASYNSHFCEPYLFCRTVISNKNVAELVRHVDITYGDYGEIHDQERKRYIPTAQDKKIVKEGLKAIGTPDWKMWATDCNTPRIEVEILHMVILMQMPNVSSIKIRDGRISTNSGYKTPKWIDFIKRANPGMSLGSMHRFENLKSLSVDVDQLTLNRLTPIFRIVTLRNLHLKGLLELDYRNEHGAEDLRYIIPQGCNNLDELVLENTFLQLDVLEIVVASAKHLKFIRIKLVLDDLDFDFSDELAIGSSTQLATALRSQEDSLESLSVITDFPAEISCYDAFKLYGGLQDFVKLRYLRCPLDSIADFNFGAWSMPLAPHLHILHIDIRKANIKCLRAVEEMADAHTTNAPPSLEMIRITGKYAKSSFTYDWSRLVQSLSQTDIDLVIGEVPHDEEGSGDQWEDDESSAILSADETSSHSSDEVSLYSHSDEEL</sequence>